<keyword evidence="4" id="KW-1185">Reference proteome</keyword>
<dbReference type="EMBL" id="CM002875">
    <property type="protein sequence ID" value="KFK29376.1"/>
    <property type="molecule type" value="Genomic_DNA"/>
</dbReference>
<dbReference type="Gramene" id="KFK29376">
    <property type="protein sequence ID" value="KFK29376"/>
    <property type="gene ID" value="AALP_AA7G125800"/>
</dbReference>
<protein>
    <submittedName>
        <fullName evidence="3">Uncharacterized protein</fullName>
    </submittedName>
</protein>
<feature type="compositionally biased region" description="Acidic residues" evidence="2">
    <location>
        <begin position="257"/>
        <end position="274"/>
    </location>
</feature>
<feature type="region of interest" description="Disordered" evidence="2">
    <location>
        <begin position="49"/>
        <end position="68"/>
    </location>
</feature>
<feature type="region of interest" description="Disordered" evidence="2">
    <location>
        <begin position="1"/>
        <end position="44"/>
    </location>
</feature>
<keyword evidence="1" id="KW-0175">Coiled coil</keyword>
<evidence type="ECO:0000256" key="1">
    <source>
        <dbReference type="SAM" id="Coils"/>
    </source>
</evidence>
<feature type="coiled-coil region" evidence="1">
    <location>
        <begin position="101"/>
        <end position="128"/>
    </location>
</feature>
<reference evidence="4" key="1">
    <citation type="journal article" date="2015" name="Nat. Plants">
        <title>Genome expansion of Arabis alpina linked with retrotransposition and reduced symmetric DNA methylation.</title>
        <authorList>
            <person name="Willing E.M."/>
            <person name="Rawat V."/>
            <person name="Mandakova T."/>
            <person name="Maumus F."/>
            <person name="James G.V."/>
            <person name="Nordstroem K.J."/>
            <person name="Becker C."/>
            <person name="Warthmann N."/>
            <person name="Chica C."/>
            <person name="Szarzynska B."/>
            <person name="Zytnicki M."/>
            <person name="Albani M.C."/>
            <person name="Kiefer C."/>
            <person name="Bergonzi S."/>
            <person name="Castaings L."/>
            <person name="Mateos J.L."/>
            <person name="Berns M.C."/>
            <person name="Bujdoso N."/>
            <person name="Piofczyk T."/>
            <person name="de Lorenzo L."/>
            <person name="Barrero-Sicilia C."/>
            <person name="Mateos I."/>
            <person name="Piednoel M."/>
            <person name="Hagmann J."/>
            <person name="Chen-Min-Tao R."/>
            <person name="Iglesias-Fernandez R."/>
            <person name="Schuster S.C."/>
            <person name="Alonso-Blanco C."/>
            <person name="Roudier F."/>
            <person name="Carbonero P."/>
            <person name="Paz-Ares J."/>
            <person name="Davis S.J."/>
            <person name="Pecinka A."/>
            <person name="Quesneville H."/>
            <person name="Colot V."/>
            <person name="Lysak M.A."/>
            <person name="Weigel D."/>
            <person name="Coupland G."/>
            <person name="Schneeberger K."/>
        </authorList>
    </citation>
    <scope>NUCLEOTIDE SEQUENCE [LARGE SCALE GENOMIC DNA]</scope>
    <source>
        <strain evidence="4">cv. Pajares</strain>
    </source>
</reference>
<dbReference type="Proteomes" id="UP000029120">
    <property type="component" value="Chromosome 7"/>
</dbReference>
<gene>
    <name evidence="3" type="ordered locus">AALP_Aa7g125800</name>
</gene>
<name>A0A087GHM4_ARAAL</name>
<organism evidence="3 4">
    <name type="scientific">Arabis alpina</name>
    <name type="common">Alpine rock-cress</name>
    <dbReference type="NCBI Taxonomy" id="50452"/>
    <lineage>
        <taxon>Eukaryota</taxon>
        <taxon>Viridiplantae</taxon>
        <taxon>Streptophyta</taxon>
        <taxon>Embryophyta</taxon>
        <taxon>Tracheophyta</taxon>
        <taxon>Spermatophyta</taxon>
        <taxon>Magnoliopsida</taxon>
        <taxon>eudicotyledons</taxon>
        <taxon>Gunneridae</taxon>
        <taxon>Pentapetalae</taxon>
        <taxon>rosids</taxon>
        <taxon>malvids</taxon>
        <taxon>Brassicales</taxon>
        <taxon>Brassicaceae</taxon>
        <taxon>Arabideae</taxon>
        <taxon>Arabis</taxon>
    </lineage>
</organism>
<evidence type="ECO:0000256" key="2">
    <source>
        <dbReference type="SAM" id="MobiDB-lite"/>
    </source>
</evidence>
<proteinExistence type="predicted"/>
<accession>A0A087GHM4</accession>
<feature type="region of interest" description="Disordered" evidence="2">
    <location>
        <begin position="255"/>
        <end position="274"/>
    </location>
</feature>
<sequence length="274" mass="29946">MPRVVAPMISTPTAPLVRARPSRSSASKTLLPPPSSGEVAEFRRLSAKRARISSGKEKGVDRETPSKRQRVEAFPAAVLSLSFDRLVRDYDEDVRSRDSELSAAKEANAALQSRLDELAERSKVLEVQLRGELSSANDLQRSRIKDVVAEVKDEMARGFSERTSKVAGLLAEIGGKAQNDMLNLTEIDVNLEFIGLLQGLEPPGLSPEVKVLHGRRHPIYDTHDVFADLLASVRRVLEIHVVLAGAAEASVAFAVNDNDEDDVEATDDDENAED</sequence>
<evidence type="ECO:0000313" key="3">
    <source>
        <dbReference type="EMBL" id="KFK29376.1"/>
    </source>
</evidence>
<dbReference type="AlphaFoldDB" id="A0A087GHM4"/>
<feature type="compositionally biased region" description="Basic and acidic residues" evidence="2">
    <location>
        <begin position="54"/>
        <end position="68"/>
    </location>
</feature>
<evidence type="ECO:0000313" key="4">
    <source>
        <dbReference type="Proteomes" id="UP000029120"/>
    </source>
</evidence>